<feature type="compositionally biased region" description="Low complexity" evidence="1">
    <location>
        <begin position="965"/>
        <end position="984"/>
    </location>
</feature>
<feature type="compositionally biased region" description="Basic and acidic residues" evidence="1">
    <location>
        <begin position="437"/>
        <end position="457"/>
    </location>
</feature>
<feature type="region of interest" description="Disordered" evidence="1">
    <location>
        <begin position="323"/>
        <end position="357"/>
    </location>
</feature>
<feature type="region of interest" description="Disordered" evidence="1">
    <location>
        <begin position="1402"/>
        <end position="1425"/>
    </location>
</feature>
<evidence type="ECO:0000313" key="3">
    <source>
        <dbReference type="EMBL" id="KXS20624.1"/>
    </source>
</evidence>
<protein>
    <recommendedName>
        <fullName evidence="2">SET domain-containing protein</fullName>
    </recommendedName>
</protein>
<feature type="region of interest" description="Disordered" evidence="1">
    <location>
        <begin position="693"/>
        <end position="729"/>
    </location>
</feature>
<feature type="compositionally biased region" description="Basic and acidic residues" evidence="1">
    <location>
        <begin position="472"/>
        <end position="482"/>
    </location>
</feature>
<dbReference type="Pfam" id="PF00856">
    <property type="entry name" value="SET"/>
    <property type="match status" value="1"/>
</dbReference>
<feature type="region of interest" description="Disordered" evidence="1">
    <location>
        <begin position="437"/>
        <end position="503"/>
    </location>
</feature>
<dbReference type="EMBL" id="KQ965735">
    <property type="protein sequence ID" value="KXS20624.1"/>
    <property type="molecule type" value="Genomic_DNA"/>
</dbReference>
<feature type="domain" description="SET" evidence="2">
    <location>
        <begin position="1264"/>
        <end position="1390"/>
    </location>
</feature>
<evidence type="ECO:0000313" key="4">
    <source>
        <dbReference type="Proteomes" id="UP000070544"/>
    </source>
</evidence>
<organism evidence="3 4">
    <name type="scientific">Gonapodya prolifera (strain JEL478)</name>
    <name type="common">Monoblepharis prolifera</name>
    <dbReference type="NCBI Taxonomy" id="1344416"/>
    <lineage>
        <taxon>Eukaryota</taxon>
        <taxon>Fungi</taxon>
        <taxon>Fungi incertae sedis</taxon>
        <taxon>Chytridiomycota</taxon>
        <taxon>Chytridiomycota incertae sedis</taxon>
        <taxon>Monoblepharidomycetes</taxon>
        <taxon>Monoblepharidales</taxon>
        <taxon>Gonapodyaceae</taxon>
        <taxon>Gonapodya</taxon>
    </lineage>
</organism>
<reference evidence="3 4" key="1">
    <citation type="journal article" date="2015" name="Genome Biol. Evol.">
        <title>Phylogenomic analyses indicate that early fungi evolved digesting cell walls of algal ancestors of land plants.</title>
        <authorList>
            <person name="Chang Y."/>
            <person name="Wang S."/>
            <person name="Sekimoto S."/>
            <person name="Aerts A.L."/>
            <person name="Choi C."/>
            <person name="Clum A."/>
            <person name="LaButti K.M."/>
            <person name="Lindquist E.A."/>
            <person name="Yee Ngan C."/>
            <person name="Ohm R.A."/>
            <person name="Salamov A.A."/>
            <person name="Grigoriev I.V."/>
            <person name="Spatafora J.W."/>
            <person name="Berbee M.L."/>
        </authorList>
    </citation>
    <scope>NUCLEOTIDE SEQUENCE [LARGE SCALE GENOMIC DNA]</scope>
    <source>
        <strain evidence="3 4">JEL478</strain>
    </source>
</reference>
<name>A0A139AV96_GONPJ</name>
<dbReference type="OrthoDB" id="5560686at2759"/>
<feature type="region of interest" description="Disordered" evidence="1">
    <location>
        <begin position="278"/>
        <end position="310"/>
    </location>
</feature>
<feature type="compositionally biased region" description="Pro residues" evidence="1">
    <location>
        <begin position="286"/>
        <end position="297"/>
    </location>
</feature>
<dbReference type="Gene3D" id="2.170.270.10">
    <property type="entry name" value="SET domain"/>
    <property type="match status" value="1"/>
</dbReference>
<dbReference type="InterPro" id="IPR046341">
    <property type="entry name" value="SET_dom_sf"/>
</dbReference>
<proteinExistence type="predicted"/>
<feature type="region of interest" description="Disordered" evidence="1">
    <location>
        <begin position="939"/>
        <end position="1167"/>
    </location>
</feature>
<dbReference type="STRING" id="1344416.A0A139AV96"/>
<feature type="region of interest" description="Disordered" evidence="1">
    <location>
        <begin position="1"/>
        <end position="54"/>
    </location>
</feature>
<feature type="compositionally biased region" description="Low complexity" evidence="1">
    <location>
        <begin position="1054"/>
        <end position="1066"/>
    </location>
</feature>
<dbReference type="InterPro" id="IPR001214">
    <property type="entry name" value="SET_dom"/>
</dbReference>
<evidence type="ECO:0000256" key="1">
    <source>
        <dbReference type="SAM" id="MobiDB-lite"/>
    </source>
</evidence>
<feature type="compositionally biased region" description="Basic residues" evidence="1">
    <location>
        <begin position="298"/>
        <end position="310"/>
    </location>
</feature>
<feature type="region of interest" description="Disordered" evidence="1">
    <location>
        <begin position="215"/>
        <end position="246"/>
    </location>
</feature>
<sequence length="1425" mass="154501">MPPGNGSTILVEIPADPPWALTGDTAGHKTKTIPAAASAQQGQPASSGTQAQSVAAIDAPAPAAAAVKGTPQKPQQSVFYFSHRADPLLSLTSHTQPQSIALAAPAPSVPSFPLPSLSPPKQQHNGILLPPPTPSHSSSFHFWQPTINAHPNSLKAFTLPPIHPPAANPQPNSHFVTLPPIHALAHIPRQPDFTTQPAQHTYAHFVPVVCPQTAAAPPQQPLRDKPPSSSSSSVARKKQNPATAHRVYTFSPYQVPYHDHPSYPTGYPNPFAPAHSGAYGGLYPLPQQPQRPTDPPHARPRPPPRAPHARARRVAYDTIHITDPFDLVPHTRSNPKKSRKRLPPLNPIPKPKQPKKYLPGIERRGAYIVVSTREMKHRTAKFSISVLVGANPVSQWWGPADDDDVWPTKLEELYSLRHDDPDVVGQLRVLKERNAPRWEERRKKREQREEERRRLRESQTNVLDDDDEGSDTGERNPKRTIPDLDTAFQVKPTSSPARPGLSPSIVRTRFRTRGQVAAMAARREAELVPPPPEEDDAASTCSGCSQCSWRSDDTVTVASDYGWDDGELEDREAPVAGTAGEVKPDFKDVKTEVKDVKKEVKDAKIKVEPGTQPTVRVLSVVPAFPPNSPHAVLPPTPPADDDAASDTSSSAPSVNIFEVQVDPMEPRATRRQKAISQGRTVANPRYNFLGTTVRDLAGVTSPTSGKKKQSSAPRPRPKPAPGTAPAAPKIRPRWYTGSYVMFMALRQAGRPLSKGELVVRGVALDKKISLERGLARCFSGKKPSKGAVEVLADNRDHFWHIFRPPNTTTTWFFPSFEPSSFEIAWAAYEDWTRDLVEKDWPIMFNTENLWYNEETEKNKVPIQQKQALEKEAAAAVVEAPDHVVAAFLAKPLKVRRARGAFVPFTRGVPTMKDILGLFKAEENGYVKAIEDGLVPLLPELPPRDGVEGSAAPGPDRPGKMNRGPRGAASLLRAARAGSRVSASEDGGDGDPSSESDDDIFSTWEMAEPQKINDEEDEAIRRMDGDDPEDAESEPAGKTGGTRKAPDAGAGQSGQGSASVGKKGAAKTSEPRRKGGAKSTTRGKSSGASAKSGSSAASAGNARDRRKPAPHAAPALESVMGPVAVALTPPPTDVESASASAGRTPIDSDAEMDQGISSGDCGESGASKRKIPAEFDVEPWSEDGDEVEVLAPQSGSVWAAKRQRIEVDGDVVVGDAKVEGVEGSMANVAVVEGMGDIPLEEAIPMELEVPPAPSEKEPVPRSLEELLDVRPSSISDAGNGVYARRSIPKYTYLGFYFGVPMMEDEYDARKEHMLLSNMYTIRYGHIVLDATDPEGLPFTKPGEPGYCCLHFINEDKTRVNVEYIMGAKVNQIIVRTCRDIQKGEELFVDYGDEVDRTKWATPEANATTVEARQQLELERAPNGGSD</sequence>
<keyword evidence="4" id="KW-1185">Reference proteome</keyword>
<feature type="compositionally biased region" description="Low complexity" evidence="1">
    <location>
        <begin position="34"/>
        <end position="54"/>
    </location>
</feature>
<accession>A0A139AV96</accession>
<feature type="compositionally biased region" description="Basic residues" evidence="1">
    <location>
        <begin position="333"/>
        <end position="342"/>
    </location>
</feature>
<feature type="region of interest" description="Disordered" evidence="1">
    <location>
        <begin position="112"/>
        <end position="134"/>
    </location>
</feature>
<feature type="compositionally biased region" description="Pro residues" evidence="1">
    <location>
        <begin position="628"/>
        <end position="638"/>
    </location>
</feature>
<dbReference type="SUPFAM" id="SSF82199">
    <property type="entry name" value="SET domain"/>
    <property type="match status" value="1"/>
</dbReference>
<dbReference type="Proteomes" id="UP000070544">
    <property type="component" value="Unassembled WGS sequence"/>
</dbReference>
<gene>
    <name evidence="3" type="ORF">M427DRAFT_66573</name>
</gene>
<feature type="compositionally biased region" description="Acidic residues" evidence="1">
    <location>
        <begin position="985"/>
        <end position="999"/>
    </location>
</feature>
<feature type="compositionally biased region" description="Low complexity" evidence="1">
    <location>
        <begin position="1082"/>
        <end position="1099"/>
    </location>
</feature>
<evidence type="ECO:0000259" key="2">
    <source>
        <dbReference type="PROSITE" id="PS50280"/>
    </source>
</evidence>
<dbReference type="PROSITE" id="PS50280">
    <property type="entry name" value="SET"/>
    <property type="match status" value="1"/>
</dbReference>
<feature type="region of interest" description="Disordered" evidence="1">
    <location>
        <begin position="628"/>
        <end position="653"/>
    </location>
</feature>